<feature type="compositionally biased region" description="Gly residues" evidence="3">
    <location>
        <begin position="1433"/>
        <end position="1445"/>
    </location>
</feature>
<feature type="compositionally biased region" description="Basic and acidic residues" evidence="3">
    <location>
        <begin position="955"/>
        <end position="964"/>
    </location>
</feature>
<dbReference type="InterPro" id="IPR011050">
    <property type="entry name" value="Pectin_lyase_fold/virulence"/>
</dbReference>
<protein>
    <recommendedName>
        <fullName evidence="6">Ca2+-binding protein, RTX toxin-related</fullName>
    </recommendedName>
</protein>
<dbReference type="Proteomes" id="UP001595629">
    <property type="component" value="Unassembled WGS sequence"/>
</dbReference>
<dbReference type="Pfam" id="PF00353">
    <property type="entry name" value="HemolysinCabind"/>
    <property type="match status" value="5"/>
</dbReference>
<dbReference type="InterPro" id="IPR011049">
    <property type="entry name" value="Serralysin-like_metalloprot_C"/>
</dbReference>
<dbReference type="PANTHER" id="PTHR38340">
    <property type="entry name" value="S-LAYER PROTEIN"/>
    <property type="match status" value="1"/>
</dbReference>
<dbReference type="PANTHER" id="PTHR38340:SF1">
    <property type="entry name" value="S-LAYER PROTEIN"/>
    <property type="match status" value="1"/>
</dbReference>
<accession>A0ABV7TKA8</accession>
<evidence type="ECO:0000313" key="4">
    <source>
        <dbReference type="EMBL" id="MFC3616077.1"/>
    </source>
</evidence>
<feature type="region of interest" description="Disordered" evidence="3">
    <location>
        <begin position="955"/>
        <end position="1008"/>
    </location>
</feature>
<reference evidence="5" key="1">
    <citation type="journal article" date="2019" name="Int. J. Syst. Evol. Microbiol.">
        <title>The Global Catalogue of Microorganisms (GCM) 10K type strain sequencing project: providing services to taxonomists for standard genome sequencing and annotation.</title>
        <authorList>
            <consortium name="The Broad Institute Genomics Platform"/>
            <consortium name="The Broad Institute Genome Sequencing Center for Infectious Disease"/>
            <person name="Wu L."/>
            <person name="Ma J."/>
        </authorList>
    </citation>
    <scope>NUCLEOTIDE SEQUENCE [LARGE SCALE GENOMIC DNA]</scope>
    <source>
        <strain evidence="5">KCTC 42911</strain>
    </source>
</reference>
<dbReference type="EMBL" id="JBHRXI010000031">
    <property type="protein sequence ID" value="MFC3616077.1"/>
    <property type="molecule type" value="Genomic_DNA"/>
</dbReference>
<organism evidence="4 5">
    <name type="scientific">Lutimaribacter marinistellae</name>
    <dbReference type="NCBI Taxonomy" id="1820329"/>
    <lineage>
        <taxon>Bacteria</taxon>
        <taxon>Pseudomonadati</taxon>
        <taxon>Pseudomonadota</taxon>
        <taxon>Alphaproteobacteria</taxon>
        <taxon>Rhodobacterales</taxon>
        <taxon>Roseobacteraceae</taxon>
        <taxon>Lutimaribacter</taxon>
    </lineage>
</organism>
<dbReference type="PRINTS" id="PR00313">
    <property type="entry name" value="CABNDNGRPT"/>
</dbReference>
<dbReference type="SUPFAM" id="SSF51120">
    <property type="entry name" value="beta-Roll"/>
    <property type="match status" value="3"/>
</dbReference>
<dbReference type="SUPFAM" id="SSF51126">
    <property type="entry name" value="Pectin lyase-like"/>
    <property type="match status" value="1"/>
</dbReference>
<evidence type="ECO:0000256" key="1">
    <source>
        <dbReference type="ARBA" id="ARBA00004613"/>
    </source>
</evidence>
<sequence length="1597" mass="166318">MPIIVSEDTTWNGLEEIVLQDDVQIAPGATLTILPGTTVVGDGREITVWGTLNAGRNGEELVKFAGVDLQFGNRNDQPGRIMLDSVVMTGGSFLDANGLARYGSFNVQNSIFDGVEGFYIWYPSGPSAFIGNSFKDSAGLSIGTRQEVLVENNAFLSPGSTFNGSATIVSWASYGASDHIKILENTFYSGQGVVLEVADGYSSAAIFADGNYVEDATGGDGEDFVLDSQDSLTRATDIDLGIPAVEPPSDTPVINRKPQGVVSINGAASEGRVLVVDASAITDSDGIGLFQYQWLRDGTLIDGATSDSYTLLQADVGAEISVRVSYTDGEGTDESVTSAATAVVGNVNDAPTGDVTIRGEALEGETLTADAATLADEDGLGSFSYEWLRDGVVIDGATTDSYTLAQSDVGSEISVRVSYTDGEGTDESVTSAATAVVGNVNDAPTGDVTISGEALEGETLTADAATLADEDGLGSFSYAWLRDGVGIDGAASDSYTLVQSDVGSDISVRVSYTDGQGTEEIVTSAATAAVEKVFFEFVPSGWETAVNTTKDGYQGVPKIAGLEGGAFVVVWEDYQITPASTLDEDARDIFGQKFDVNGKRLGGEFKINSFAAGDQERASVAGLEGGGFVVVWVSEPQGGSQVHGIYGQIYDAAGNPLGSEFLVPNRVGGYQSAPEVKGVPGGGFVVVWQSISSQSSAHGIFGRVFDATGEPLDTEFRATNWQRDPGQVNLVNPQLAVSPDGNFAVSWMWGITAHPIDADVFQRLYYPDGTPQTISVKVFDHKWYSNTTYTRDAAGLTSGGFVVANYDSTGDYPQGLRFAIYDEFGKRTAFRTNLDDGRRPADVEIAGLEEGGFLLISRLRDEAGVVARRFDNEGNSRPLWLDRADQESVAVNGETIMLADGSIFLVRTGSPIDGEGGTDVYLTRMIDASENETDRVLIGTDGIDRLLGHEGNDRIEGKEADDHIGGGNGNDSMFGNAGDDSLTGDDGEDTILGGSGDDTIDGGAGNDSIESGDGADTIILAAGGGNDTVTDFDIGMDSVQGAGFTIGTDGDDRQFSLPDGTTITLAGVPLNYAPKGTVLVMGVARVGGVLTANSTGLTDLDGLGALSYQWLKNGVAIDGATSDNYAPNLADVGDRISVTVSYTDGYGTEENVTSAATFEVESFNNPVSGSVLITGTPEEDRTLVTDTSGLSDTDGLGEFRYQWLRDGVAINSATSDAYTLKQSDVGSEIFVRVSYTDGYGAEESVISAGTAPVENVNDAPTGGVTVSGEAREGETLTADASALADEDGLGSFSYVWLRDGAAIDGATSDSYTLAQADVGSEISVRVSYSDGYGAEESVTSAETGPVDATPRSLMGTPEPDELVGGLANDTISGLAESDRLIGLDGNDIIDGGTGADTIHGGDGDDRITGGPDGHEVDQRDVIYAGAGDDLAEGGGGNDQIFGQGGNDTLSGGFGADELQGQEGDDVVTGGALSDLVFGGDGSDYVNGGFGYDRINGGDGADRFFHLGVADHGSDWVQDYEAVEGDVLVFGQAATLDQFQINFAHTATPDGERSGDDNVQEAFVIYRPTGQIMWALVDGEGQSSINLQIGTEMFDLLI</sequence>
<dbReference type="Gene3D" id="2.60.40.2700">
    <property type="match status" value="6"/>
</dbReference>
<keyword evidence="5" id="KW-1185">Reference proteome</keyword>
<dbReference type="InterPro" id="IPR018511">
    <property type="entry name" value="Hemolysin-typ_Ca-bd_CS"/>
</dbReference>
<evidence type="ECO:0000256" key="2">
    <source>
        <dbReference type="ARBA" id="ARBA00022525"/>
    </source>
</evidence>
<dbReference type="RefSeq" id="WP_386737379.1">
    <property type="nucleotide sequence ID" value="NZ_JBHRXI010000031.1"/>
</dbReference>
<keyword evidence="2" id="KW-0964">Secreted</keyword>
<evidence type="ECO:0000256" key="3">
    <source>
        <dbReference type="SAM" id="MobiDB-lite"/>
    </source>
</evidence>
<name>A0ABV7TKA8_9RHOB</name>
<feature type="region of interest" description="Disordered" evidence="3">
    <location>
        <begin position="1433"/>
        <end position="1458"/>
    </location>
</feature>
<evidence type="ECO:0000313" key="5">
    <source>
        <dbReference type="Proteomes" id="UP001595629"/>
    </source>
</evidence>
<dbReference type="InterPro" id="IPR050557">
    <property type="entry name" value="RTX_toxin/Mannuronan_C5-epim"/>
</dbReference>
<dbReference type="Gene3D" id="2.150.10.10">
    <property type="entry name" value="Serralysin-like metalloprotease, C-terminal"/>
    <property type="match status" value="3"/>
</dbReference>
<evidence type="ECO:0008006" key="6">
    <source>
        <dbReference type="Google" id="ProtNLM"/>
    </source>
</evidence>
<dbReference type="PROSITE" id="PS00330">
    <property type="entry name" value="HEMOLYSIN_CALCIUM"/>
    <property type="match status" value="1"/>
</dbReference>
<comment type="caution">
    <text evidence="4">The sequence shown here is derived from an EMBL/GenBank/DDBJ whole genome shotgun (WGS) entry which is preliminary data.</text>
</comment>
<comment type="subcellular location">
    <subcellularLocation>
        <location evidence="1">Secreted</location>
    </subcellularLocation>
</comment>
<dbReference type="InterPro" id="IPR001343">
    <property type="entry name" value="Hemolysn_Ca-bd"/>
</dbReference>
<gene>
    <name evidence="4" type="ORF">ACFORG_20190</name>
</gene>
<proteinExistence type="predicted"/>